<reference evidence="2 3" key="1">
    <citation type="submission" date="2022-05" db="EMBL/GenBank/DDBJ databases">
        <title>Novel Pseudomonas spp. Isolated from a Rainbow Trout Aquaculture Facility.</title>
        <authorList>
            <person name="Testerman T."/>
            <person name="Graf J."/>
        </authorList>
    </citation>
    <scope>NUCLEOTIDE SEQUENCE [LARGE SCALE GENOMIC DNA]</scope>
    <source>
        <strain evidence="2 3">ID357</strain>
    </source>
</reference>
<sequence>MSADSCFFINRSGLRLHYLRWGDVKGLPVLLLHGLRSYAQTWEPLAAALGPGYCCYALDQRGRGLSDWAPSSSYGIESYVEDLEDWVQHLALQRFVLIGHSLGGSNALEYARLHPGRLRALVIEDIGPGSSHRGDGAARIRREMSDTPLHFADWESAREFWRRARPGISAVGLASRLAHSMRQSGEVIAWRHDQQGIAQARLVQAPIDLWPAVRALDCPTLFVRGQRSDFLPATTLASVMSENPRIQAVEIAAASHYVHDDQSQAFNRTVLDFLQQQSGPHP</sequence>
<dbReference type="Gene3D" id="3.40.50.1820">
    <property type="entry name" value="alpha/beta hydrolase"/>
    <property type="match status" value="1"/>
</dbReference>
<evidence type="ECO:0000313" key="2">
    <source>
        <dbReference type="EMBL" id="MDD1148847.1"/>
    </source>
</evidence>
<dbReference type="GO" id="GO:0016787">
    <property type="term" value="F:hydrolase activity"/>
    <property type="evidence" value="ECO:0007669"/>
    <property type="project" value="UniProtKB-KW"/>
</dbReference>
<comment type="caution">
    <text evidence="2">The sequence shown here is derived from an EMBL/GenBank/DDBJ whole genome shotgun (WGS) entry which is preliminary data.</text>
</comment>
<evidence type="ECO:0000259" key="1">
    <source>
        <dbReference type="Pfam" id="PF12697"/>
    </source>
</evidence>
<dbReference type="InterPro" id="IPR029058">
    <property type="entry name" value="AB_hydrolase_fold"/>
</dbReference>
<dbReference type="PANTHER" id="PTHR43798">
    <property type="entry name" value="MONOACYLGLYCEROL LIPASE"/>
    <property type="match status" value="1"/>
</dbReference>
<proteinExistence type="predicted"/>
<feature type="domain" description="AB hydrolase-1" evidence="1">
    <location>
        <begin position="29"/>
        <end position="268"/>
    </location>
</feature>
<dbReference type="Pfam" id="PF12697">
    <property type="entry name" value="Abhydrolase_6"/>
    <property type="match status" value="1"/>
</dbReference>
<organism evidence="2 3">
    <name type="scientific">Pseudomonas idahonensis</name>
    <dbReference type="NCBI Taxonomy" id="2942628"/>
    <lineage>
        <taxon>Bacteria</taxon>
        <taxon>Pseudomonadati</taxon>
        <taxon>Pseudomonadota</taxon>
        <taxon>Gammaproteobacteria</taxon>
        <taxon>Pseudomonadales</taxon>
        <taxon>Pseudomonadaceae</taxon>
        <taxon>Pseudomonas</taxon>
    </lineage>
</organism>
<dbReference type="InterPro" id="IPR000073">
    <property type="entry name" value="AB_hydrolase_1"/>
</dbReference>
<dbReference type="SUPFAM" id="SSF53474">
    <property type="entry name" value="alpha/beta-Hydrolases"/>
    <property type="match status" value="1"/>
</dbReference>
<dbReference type="Proteomes" id="UP001217610">
    <property type="component" value="Unassembled WGS sequence"/>
</dbReference>
<dbReference type="InterPro" id="IPR050266">
    <property type="entry name" value="AB_hydrolase_sf"/>
</dbReference>
<gene>
    <name evidence="2" type="ORF">M5G25_11140</name>
</gene>
<accession>A0ABT5Q3S3</accession>
<evidence type="ECO:0000313" key="3">
    <source>
        <dbReference type="Proteomes" id="UP001217610"/>
    </source>
</evidence>
<keyword evidence="3" id="KW-1185">Reference proteome</keyword>
<dbReference type="RefSeq" id="WP_273922932.1">
    <property type="nucleotide sequence ID" value="NZ_JAMDGR010000004.1"/>
</dbReference>
<dbReference type="EMBL" id="JAMDGR010000004">
    <property type="protein sequence ID" value="MDD1148847.1"/>
    <property type="molecule type" value="Genomic_DNA"/>
</dbReference>
<protein>
    <submittedName>
        <fullName evidence="2">Alpha/beta hydrolase</fullName>
    </submittedName>
</protein>
<dbReference type="PRINTS" id="PR00111">
    <property type="entry name" value="ABHYDROLASE"/>
</dbReference>
<name>A0ABT5Q3S3_9PSED</name>
<keyword evidence="2" id="KW-0378">Hydrolase</keyword>
<dbReference type="PANTHER" id="PTHR43798:SF33">
    <property type="entry name" value="HYDROLASE, PUTATIVE (AFU_ORTHOLOGUE AFUA_2G14860)-RELATED"/>
    <property type="match status" value="1"/>
</dbReference>